<dbReference type="STRING" id="487184.SAMN05216421_1511"/>
<organism evidence="2 3">
    <name type="scientific">Halopseudomonas xinjiangensis</name>
    <dbReference type="NCBI Taxonomy" id="487184"/>
    <lineage>
        <taxon>Bacteria</taxon>
        <taxon>Pseudomonadati</taxon>
        <taxon>Pseudomonadota</taxon>
        <taxon>Gammaproteobacteria</taxon>
        <taxon>Pseudomonadales</taxon>
        <taxon>Pseudomonadaceae</taxon>
        <taxon>Halopseudomonas</taxon>
    </lineage>
</organism>
<feature type="domain" description="DUF58" evidence="1">
    <location>
        <begin position="56"/>
        <end position="277"/>
    </location>
</feature>
<dbReference type="AlphaFoldDB" id="A0A1H1S527"/>
<evidence type="ECO:0000313" key="2">
    <source>
        <dbReference type="EMBL" id="SDS43061.1"/>
    </source>
</evidence>
<dbReference type="RefSeq" id="WP_093392736.1">
    <property type="nucleotide sequence ID" value="NZ_LT629736.1"/>
</dbReference>
<proteinExistence type="predicted"/>
<sequence length="316" mass="35552">MPLESSGVITDVTLESLLGARQHCQQLPLFSRPMRTSRQAGRQYSRLRGRGVDFDQVRAYQPGDDIRNIDWRVTARSQKVHTKVFNEERERPVFIICEQSSRLCFGSQRYFKTALAAEACALIAWTALCHNDRVGGMVFAPDSCHEVRPRRSRGAILQLFRLLLEANALASPGLAETGEEPNEPLNLALRHSREIIRPGSILYLLCDHSAVDLMQQSLLAPLAAHNDLILLPVHDPLDAELPQHGPLAFVQDGREMTIDTDDHAVRAAYHAQFLDRQTAWQHLANRMRCTLNPLDTTQAPVEQLRSMLAGTAARRR</sequence>
<dbReference type="OrthoDB" id="9776116at2"/>
<gene>
    <name evidence="2" type="ORF">SAMN05216421_1511</name>
</gene>
<dbReference type="PANTHER" id="PTHR33608:SF12">
    <property type="entry name" value="DUF58 DOMAIN-CONTAINING PROTEIN"/>
    <property type="match status" value="1"/>
</dbReference>
<dbReference type="InterPro" id="IPR002881">
    <property type="entry name" value="DUF58"/>
</dbReference>
<dbReference type="Pfam" id="PF01882">
    <property type="entry name" value="DUF58"/>
    <property type="match status" value="1"/>
</dbReference>
<dbReference type="PANTHER" id="PTHR33608">
    <property type="entry name" value="BLL2464 PROTEIN"/>
    <property type="match status" value="1"/>
</dbReference>
<name>A0A1H1S527_9GAMM</name>
<dbReference type="EMBL" id="LT629736">
    <property type="protein sequence ID" value="SDS43061.1"/>
    <property type="molecule type" value="Genomic_DNA"/>
</dbReference>
<protein>
    <recommendedName>
        <fullName evidence="1">DUF58 domain-containing protein</fullName>
    </recommendedName>
</protein>
<reference evidence="3" key="1">
    <citation type="submission" date="2016-10" db="EMBL/GenBank/DDBJ databases">
        <authorList>
            <person name="Varghese N."/>
            <person name="Submissions S."/>
        </authorList>
    </citation>
    <scope>NUCLEOTIDE SEQUENCE [LARGE SCALE GENOMIC DNA]</scope>
    <source>
        <strain evidence="3">NRRL B-51270</strain>
    </source>
</reference>
<evidence type="ECO:0000259" key="1">
    <source>
        <dbReference type="Pfam" id="PF01882"/>
    </source>
</evidence>
<keyword evidence="3" id="KW-1185">Reference proteome</keyword>
<dbReference type="Proteomes" id="UP000243207">
    <property type="component" value="Chromosome I"/>
</dbReference>
<accession>A0A1H1S527</accession>
<evidence type="ECO:0000313" key="3">
    <source>
        <dbReference type="Proteomes" id="UP000243207"/>
    </source>
</evidence>